<name>A0A9D5QCD6_UNCW3</name>
<reference evidence="2" key="1">
    <citation type="submission" date="2019-11" db="EMBL/GenBank/DDBJ databases">
        <title>Microbial mats filling the niche in hypersaline microbial mats.</title>
        <authorList>
            <person name="Wong H.L."/>
            <person name="Macleod F.I."/>
            <person name="White R.A. III"/>
            <person name="Burns B.P."/>
        </authorList>
    </citation>
    <scope>NUCLEOTIDE SEQUENCE</scope>
    <source>
        <strain evidence="2">Bin_327</strain>
    </source>
</reference>
<dbReference type="InterPro" id="IPR013783">
    <property type="entry name" value="Ig-like_fold"/>
</dbReference>
<dbReference type="EMBL" id="WJKJ01000048">
    <property type="protein sequence ID" value="MBD3363896.1"/>
    <property type="molecule type" value="Genomic_DNA"/>
</dbReference>
<organism evidence="2 3">
    <name type="scientific">candidate division WOR-3 bacterium</name>
    <dbReference type="NCBI Taxonomy" id="2052148"/>
    <lineage>
        <taxon>Bacteria</taxon>
        <taxon>Bacteria division WOR-3</taxon>
    </lineage>
</organism>
<accession>A0A9D5QCD6</accession>
<dbReference type="Proteomes" id="UP000630660">
    <property type="component" value="Unassembled WGS sequence"/>
</dbReference>
<feature type="signal peptide" evidence="1">
    <location>
        <begin position="1"/>
        <end position="19"/>
    </location>
</feature>
<dbReference type="Gene3D" id="2.60.40.10">
    <property type="entry name" value="Immunoglobulins"/>
    <property type="match status" value="1"/>
</dbReference>
<proteinExistence type="predicted"/>
<sequence length="264" mass="30068">MKRYLVLLLAFTGMLAAQDWEVRLLPAPPTQFFIEHMWNCLITNTETQSVDVTIYAWMTKDGDEIAHGRSNQINISPGGKRITSADITDVSDEWYDPDYEDIISRRGAMPAGRYTYCLQVELARGDTILAQDCAQHSTVRASKLKLLTPQDEAGVTPQPTFIWAPLVQSYDDLTYRLRIVEVPEEMTPYEAISAAEPWFEDDSITKTSFAYPMWARILEEDKTYAWRVDAWSDVWKVSTSDVRSFVVGEPVIEADTTDTETSEE</sequence>
<keyword evidence="1" id="KW-0732">Signal</keyword>
<gene>
    <name evidence="2" type="ORF">GF359_01640</name>
</gene>
<protein>
    <submittedName>
        <fullName evidence="2">Uncharacterized protein</fullName>
    </submittedName>
</protein>
<feature type="chain" id="PRO_5039424767" evidence="1">
    <location>
        <begin position="20"/>
        <end position="264"/>
    </location>
</feature>
<comment type="caution">
    <text evidence="2">The sequence shown here is derived from an EMBL/GenBank/DDBJ whole genome shotgun (WGS) entry which is preliminary data.</text>
</comment>
<evidence type="ECO:0000313" key="3">
    <source>
        <dbReference type="Proteomes" id="UP000630660"/>
    </source>
</evidence>
<evidence type="ECO:0000313" key="2">
    <source>
        <dbReference type="EMBL" id="MBD3363896.1"/>
    </source>
</evidence>
<dbReference type="AlphaFoldDB" id="A0A9D5QCD6"/>
<evidence type="ECO:0000256" key="1">
    <source>
        <dbReference type="SAM" id="SignalP"/>
    </source>
</evidence>